<evidence type="ECO:0000313" key="3">
    <source>
        <dbReference type="Proteomes" id="UP000006062"/>
    </source>
</evidence>
<gene>
    <name evidence="2" type="ordered locus">Thivi_0866</name>
</gene>
<dbReference type="AlphaFoldDB" id="I3Y7D6"/>
<proteinExistence type="predicted"/>
<name>I3Y7D6_THIV6</name>
<accession>I3Y7D6</accession>
<evidence type="ECO:0008006" key="4">
    <source>
        <dbReference type="Google" id="ProtNLM"/>
    </source>
</evidence>
<dbReference type="HOGENOM" id="CLU_054183_0_0_6"/>
<dbReference type="Proteomes" id="UP000006062">
    <property type="component" value="Chromosome"/>
</dbReference>
<organism evidence="2 3">
    <name type="scientific">Thiocystis violascens (strain ATCC 17096 / DSM 198 / 6111)</name>
    <name type="common">Chromatium violascens</name>
    <dbReference type="NCBI Taxonomy" id="765911"/>
    <lineage>
        <taxon>Bacteria</taxon>
        <taxon>Pseudomonadati</taxon>
        <taxon>Pseudomonadota</taxon>
        <taxon>Gammaproteobacteria</taxon>
        <taxon>Chromatiales</taxon>
        <taxon>Chromatiaceae</taxon>
        <taxon>Thiocystis</taxon>
    </lineage>
</organism>
<dbReference type="KEGG" id="tvi:Thivi_0866"/>
<dbReference type="Pfam" id="PF13557">
    <property type="entry name" value="Phenol_MetA_deg"/>
    <property type="match status" value="1"/>
</dbReference>
<dbReference type="EMBL" id="CP003154">
    <property type="protein sequence ID" value="AFL72904.1"/>
    <property type="molecule type" value="Genomic_DNA"/>
</dbReference>
<protein>
    <recommendedName>
        <fullName evidence="4">Transporter</fullName>
    </recommendedName>
</protein>
<evidence type="ECO:0000313" key="2">
    <source>
        <dbReference type="EMBL" id="AFL72904.1"/>
    </source>
</evidence>
<dbReference type="eggNOG" id="COG3637">
    <property type="taxonomic scope" value="Bacteria"/>
</dbReference>
<dbReference type="InterPro" id="IPR025737">
    <property type="entry name" value="FApF"/>
</dbReference>
<evidence type="ECO:0000256" key="1">
    <source>
        <dbReference type="SAM" id="MobiDB-lite"/>
    </source>
</evidence>
<feature type="compositionally biased region" description="Polar residues" evidence="1">
    <location>
        <begin position="57"/>
        <end position="66"/>
    </location>
</feature>
<dbReference type="STRING" id="765911.Thivi_0866"/>
<reference evidence="2 3" key="1">
    <citation type="submission" date="2012-06" db="EMBL/GenBank/DDBJ databases">
        <title>Complete sequence of Thiocystis violascens DSM 198.</title>
        <authorList>
            <consortium name="US DOE Joint Genome Institute"/>
            <person name="Lucas S."/>
            <person name="Han J."/>
            <person name="Lapidus A."/>
            <person name="Cheng J.-F."/>
            <person name="Goodwin L."/>
            <person name="Pitluck S."/>
            <person name="Peters L."/>
            <person name="Ovchinnikova G."/>
            <person name="Teshima H."/>
            <person name="Detter J.C."/>
            <person name="Han C."/>
            <person name="Tapia R."/>
            <person name="Land M."/>
            <person name="Hauser L."/>
            <person name="Kyrpides N."/>
            <person name="Ivanova N."/>
            <person name="Pagani I."/>
            <person name="Vogl K."/>
            <person name="Liu Z."/>
            <person name="Frigaard N.-U."/>
            <person name="Bryant D."/>
            <person name="Woyke T."/>
        </authorList>
    </citation>
    <scope>NUCLEOTIDE SEQUENCE [LARGE SCALE GENOMIC DNA]</scope>
    <source>
        <strain evidence="3">ATCC 17096 / DSM 198 / 6111</strain>
    </source>
</reference>
<keyword evidence="3" id="KW-1185">Reference proteome</keyword>
<sequence length="364" mass="38977">MALSHPWAALAAPSGVNAEIDSLRRTVDELLQRVKELEQQRASRSPTGDESWAAKTSVASPGSERTPSAPAVGAPKAAGPGAIAVDELAAERALERTLTAEGALLLGPKQFDVEPNFNYVRRESDQSMLIVADGAIGIRRALTRRNEFDLGLRIRAGLPFSSQFELDLPYRWVDQSLVLPVGLTGVNETSNQGSSVGDIKVGFATTLLRERGWRPDLVGRVTWDTDTGDQMDGVVPMGIGYNELRFGLTALKRQDPLAFTTSLSYTTTFEKDDIKPGDQWGLLLGVSLAASPETSLSLALVQSFSGEVEINGHRIAGSDQVSSVLALGASSILGRRTLLSVSLGIGLTDDAPDYSVNLSLPMRF</sequence>
<feature type="region of interest" description="Disordered" evidence="1">
    <location>
        <begin position="37"/>
        <end position="77"/>
    </location>
</feature>